<keyword evidence="1" id="KW-0175">Coiled coil</keyword>
<reference evidence="2 3" key="2">
    <citation type="submission" date="2016-08" db="EMBL/GenBank/DDBJ databases">
        <title>Pervasive Adenine N6-methylation of Active Genes in Fungi.</title>
        <authorList>
            <consortium name="DOE Joint Genome Institute"/>
            <person name="Mondo S.J."/>
            <person name="Dannebaum R.O."/>
            <person name="Kuo R.C."/>
            <person name="Labutti K."/>
            <person name="Haridas S."/>
            <person name="Kuo A."/>
            <person name="Salamov A."/>
            <person name="Ahrendt S.R."/>
            <person name="Lipzen A."/>
            <person name="Sullivan W."/>
            <person name="Andreopoulos W.B."/>
            <person name="Clum A."/>
            <person name="Lindquist E."/>
            <person name="Daum C."/>
            <person name="Ramamoorthy G.K."/>
            <person name="Gryganskyi A."/>
            <person name="Culley D."/>
            <person name="Magnuson J.K."/>
            <person name="James T.Y."/>
            <person name="O'Malley M.A."/>
            <person name="Stajich J.E."/>
            <person name="Spatafora J.W."/>
            <person name="Visel A."/>
            <person name="Grigoriev I.V."/>
        </authorList>
    </citation>
    <scope>NUCLEOTIDE SEQUENCE [LARGE SCALE GENOMIC DNA]</scope>
    <source>
        <strain evidence="3">finn</strain>
    </source>
</reference>
<dbReference type="OrthoDB" id="10262255at2759"/>
<dbReference type="InterPro" id="IPR039341">
    <property type="entry name" value="CFAP99"/>
</dbReference>
<sequence>MNDINFKELLQHCVNILDSHHYFTTKYYDVLINNNINFYSEEELYEKYILNKKIIDENQQCFIKEVVFGCIRYHKIIKLLLKYLFEVLNSNLKEEDYTMFVVLTYLILFRLKELGYKNFKAFVDTQPTRKIYKLLEFIFNEENLSPCGCLKKIWKDLLDEAYIEKVILEPLRSVLHQNKKIMSYLEKKINLGMTVKKTSKVTKIKPFYLTKPKPRSIPEPTEIIYRKIEPTVLTKKILQGSNDREILQKKKEENKMKILKRHEKEKKNQFEIVKKTFNKPDKTSIECVTPPSPKFKLTKLPKFKPNNVKLNIATVLREEKLLQKRKKEKESDLNNIEIILNKNDFEEWRNKLQEKELEERKLNELKKRYEIQILHEDAIDAKEDLMKEKQEIVQHIKEEKEENQKFIEKNKKLQDQINKEFIKQVHDIEYQANEAKKKVAETKKKKADEIKDESKEIKIQIQKQQEEELEKKAELIKQIRLLEKYVMNNKPEVDLTETQNYGFLNEMSIVELKQRLVLAKEAAKEEEQRQRELILKRKKEKNSIMNKIRQNIQNDRIMRTEQRIKNEKSKLERQKRLDNLISEKVNVLNNDNLYSSSSCSMNTMTSNLDSIQSLVYQLQQRKEQRLKKRRNKNRKYEKTSLIKSIDNSKFKNQESTIVNINTNDNNNKDIYLPILSDRNNENCPPINNNNTINLTLKSDKFVVISNNEDDIDQSTINQLPNVYKNSNNNGLFNNIYPSKENEINEKIKKPFSELLINSSFISTCSDKNSDFSSIEVDVYTKRQLKNAEKNYERKINILKHQEKLYNEEILKKQLDKKNLNVNFQISEIKSQ</sequence>
<keyword evidence="3" id="KW-1185">Reference proteome</keyword>
<accession>A0A1Y1VAR9</accession>
<dbReference type="STRING" id="1754191.A0A1Y1VAR9"/>
<dbReference type="PANTHER" id="PTHR34649">
    <property type="entry name" value="CILIA- AND FLAGELLA-ASSOCIATED PROTEIN 99"/>
    <property type="match status" value="1"/>
</dbReference>
<evidence type="ECO:0000313" key="2">
    <source>
        <dbReference type="EMBL" id="ORX50010.1"/>
    </source>
</evidence>
<dbReference type="Proteomes" id="UP000193719">
    <property type="component" value="Unassembled WGS sequence"/>
</dbReference>
<feature type="coiled-coil region" evidence="1">
    <location>
        <begin position="781"/>
        <end position="808"/>
    </location>
</feature>
<proteinExistence type="predicted"/>
<dbReference type="EMBL" id="MCFH01000022">
    <property type="protein sequence ID" value="ORX50010.1"/>
    <property type="molecule type" value="Genomic_DNA"/>
</dbReference>
<feature type="coiled-coil region" evidence="1">
    <location>
        <begin position="345"/>
        <end position="482"/>
    </location>
</feature>
<dbReference type="AlphaFoldDB" id="A0A1Y1VAR9"/>
<evidence type="ECO:0000256" key="1">
    <source>
        <dbReference type="SAM" id="Coils"/>
    </source>
</evidence>
<comment type="caution">
    <text evidence="2">The sequence shown here is derived from an EMBL/GenBank/DDBJ whole genome shotgun (WGS) entry which is preliminary data.</text>
</comment>
<name>A0A1Y1VAR9_9FUNG</name>
<dbReference type="PANTHER" id="PTHR34649:SF1">
    <property type="entry name" value="CILIA- AND FLAGELLA-ASSOCIATED PROTEIN 99"/>
    <property type="match status" value="1"/>
</dbReference>
<protein>
    <submittedName>
        <fullName evidence="2">Uncharacterized protein</fullName>
    </submittedName>
</protein>
<gene>
    <name evidence="2" type="ORF">BCR36DRAFT_327458</name>
</gene>
<organism evidence="2 3">
    <name type="scientific">Piromyces finnis</name>
    <dbReference type="NCBI Taxonomy" id="1754191"/>
    <lineage>
        <taxon>Eukaryota</taxon>
        <taxon>Fungi</taxon>
        <taxon>Fungi incertae sedis</taxon>
        <taxon>Chytridiomycota</taxon>
        <taxon>Chytridiomycota incertae sedis</taxon>
        <taxon>Neocallimastigomycetes</taxon>
        <taxon>Neocallimastigales</taxon>
        <taxon>Neocallimastigaceae</taxon>
        <taxon>Piromyces</taxon>
    </lineage>
</organism>
<evidence type="ECO:0000313" key="3">
    <source>
        <dbReference type="Proteomes" id="UP000193719"/>
    </source>
</evidence>
<reference evidence="2 3" key="1">
    <citation type="submission" date="2016-08" db="EMBL/GenBank/DDBJ databases">
        <title>Genomes of anaerobic fungi encode conserved fungal cellulosomes for biomass hydrolysis.</title>
        <authorList>
            <consortium name="DOE Joint Genome Institute"/>
            <person name="Haitjema C.H."/>
            <person name="Gilmore S.P."/>
            <person name="Henske J.K."/>
            <person name="Solomon K.V."/>
            <person name="De Groot R."/>
            <person name="Kuo A."/>
            <person name="Mondo S.J."/>
            <person name="Salamov A.A."/>
            <person name="Labutti K."/>
            <person name="Zhao Z."/>
            <person name="Chiniquy J."/>
            <person name="Barry K."/>
            <person name="Brewer H.M."/>
            <person name="Purvine S.O."/>
            <person name="Wright A.T."/>
            <person name="Boxma B."/>
            <person name="Van Alen T."/>
            <person name="Hackstein J.H."/>
            <person name="Baker S.E."/>
            <person name="Grigoriev I.V."/>
            <person name="O'Malley M.A."/>
        </authorList>
    </citation>
    <scope>NUCLEOTIDE SEQUENCE [LARGE SCALE GENOMIC DNA]</scope>
    <source>
        <strain evidence="3">finn</strain>
    </source>
</reference>